<dbReference type="InterPro" id="IPR036864">
    <property type="entry name" value="Zn2-C6_fun-type_DNA-bd_sf"/>
</dbReference>
<evidence type="ECO:0000313" key="6">
    <source>
        <dbReference type="EMBL" id="CDO91739.1"/>
    </source>
</evidence>
<name>A0A0A8L0Q2_9SACH</name>
<feature type="region of interest" description="Disordered" evidence="4">
    <location>
        <begin position="153"/>
        <end position="175"/>
    </location>
</feature>
<dbReference type="PROSITE" id="PS50048">
    <property type="entry name" value="ZN2_CY6_FUNGAL_2"/>
    <property type="match status" value="1"/>
</dbReference>
<dbReference type="Pfam" id="PF00172">
    <property type="entry name" value="Zn_clus"/>
    <property type="match status" value="1"/>
</dbReference>
<dbReference type="GO" id="GO:0000981">
    <property type="term" value="F:DNA-binding transcription factor activity, RNA polymerase II-specific"/>
    <property type="evidence" value="ECO:0007669"/>
    <property type="project" value="InterPro"/>
</dbReference>
<evidence type="ECO:0000256" key="1">
    <source>
        <dbReference type="ARBA" id="ARBA00022723"/>
    </source>
</evidence>
<dbReference type="GO" id="GO:0045944">
    <property type="term" value="P:positive regulation of transcription by RNA polymerase II"/>
    <property type="evidence" value="ECO:0007669"/>
    <property type="project" value="TreeGrafter"/>
</dbReference>
<reference evidence="6 7" key="1">
    <citation type="submission" date="2014-03" db="EMBL/GenBank/DDBJ databases">
        <title>The genome of Kluyveromyces dobzhanskii.</title>
        <authorList>
            <person name="Nystedt B."/>
            <person name="Astrom S."/>
        </authorList>
    </citation>
    <scope>NUCLEOTIDE SEQUENCE [LARGE SCALE GENOMIC DNA]</scope>
    <source>
        <strain evidence="6 7">CBS 2104</strain>
    </source>
</reference>
<feature type="domain" description="Zn(2)-C6 fungal-type" evidence="5">
    <location>
        <begin position="23"/>
        <end position="59"/>
    </location>
</feature>
<organism evidence="6 7">
    <name type="scientific">Kluyveromyces dobzhanskii CBS 2104</name>
    <dbReference type="NCBI Taxonomy" id="1427455"/>
    <lineage>
        <taxon>Eukaryota</taxon>
        <taxon>Fungi</taxon>
        <taxon>Dikarya</taxon>
        <taxon>Ascomycota</taxon>
        <taxon>Saccharomycotina</taxon>
        <taxon>Saccharomycetes</taxon>
        <taxon>Saccharomycetales</taxon>
        <taxon>Saccharomycetaceae</taxon>
        <taxon>Kluyveromyces</taxon>
    </lineage>
</organism>
<sequence length="945" mass="106593">MSSNKNENHAATEKQTFKRGYKACLNCKMRKVKCDLGPYDNPHGPPCVRCKREGRECIFTKTKRGGFRVAKQSLVTLKEESAGKSMADVITSVIQGQSLKKELDTNLDRLRSRAEDDITITADPPTLQNAFYFLAKAAGSVAKEDLRDQVDAASKYDEVESSGSAPRQPSTSAYSVAQGPASVEALLNSKIRNGSDAVAFMEPEGNIPGTIPLIEKLSSVRPNPSMKLSDVDFIGPYQLLTEAEARKRIDAFFLTMHPFSPYIPLQLQDPNELAKYPLLLCTILTVSARYHTLHDLGLSDIENTAHIELHDRLWIYCQRLVSQTVWAEASTRSIGTILAFFMFTEWNPRAIHWRWSDYANYPDISDVPKPPPSQTSESKGGESLAGLAAMRRSDRMSWMLTGNAVRLAQDLNVIEFSSKIFVMTHTCETHTAMNLNKRSSLSESLSEVKLNGFEDNDLDNEQFFLERILKNDESKERWARFLERIGGKNKKGSLTDVEREFLNDEYLLYHYNTESSNLQADPEFRLKFSKAQRGKVELLKIISLGYENVYNGKLSSRDRHQRLSMLSVLSPLIEGWYNTYKALLVPCGGAPCSLGKSSNRNVVFEMTENMERESIISDYYYCQIYIYSLALQWDNQEENTSKLRLNEITKSARYVELAYNAAKEILNSAQRVHKLKLLKYMPVRWVMRIVRSIVFMIKCYLTLTGNGITQNPEANTILTMSVLPTDEIIQTIQRTAIMLRAAAPDKLHLCSRYSTILMYLCTEMKHRCKPNMQPPMPRSISNEFSKKDDTNAETAVESAHINYTAEGHHLSDNPNVSTFPFIGNTAYPSGAAAAYDGTEGLKGQEATNFEHQRTTFEENPASGSKPTAKDSSGVALPSATHDANVESNSDGGYLPSQIVDWFNDNNEIGLDFVGPWTEMVEQQFVNKVDDSSYENWFEEFYTPPK</sequence>
<keyword evidence="1" id="KW-0479">Metal-binding</keyword>
<dbReference type="InterPro" id="IPR001138">
    <property type="entry name" value="Zn2Cys6_DnaBD"/>
</dbReference>
<evidence type="ECO:0000256" key="3">
    <source>
        <dbReference type="ARBA" id="ARBA00023242"/>
    </source>
</evidence>
<comment type="caution">
    <text evidence="6">The sequence shown here is derived from an EMBL/GenBank/DDBJ whole genome shotgun (WGS) entry which is preliminary data.</text>
</comment>
<evidence type="ECO:0000256" key="4">
    <source>
        <dbReference type="SAM" id="MobiDB-lite"/>
    </source>
</evidence>
<dbReference type="AlphaFoldDB" id="A0A0A8L0Q2"/>
<protein>
    <submittedName>
        <fullName evidence="6">WGS project CCBQ000000000 data, contig 00028</fullName>
    </submittedName>
</protein>
<dbReference type="Proteomes" id="UP000031516">
    <property type="component" value="Unassembled WGS sequence"/>
</dbReference>
<accession>A0A0A8L0Q2</accession>
<evidence type="ECO:0000313" key="7">
    <source>
        <dbReference type="Proteomes" id="UP000031516"/>
    </source>
</evidence>
<dbReference type="Gene3D" id="4.10.240.10">
    <property type="entry name" value="Zn(2)-C6 fungal-type DNA-binding domain"/>
    <property type="match status" value="1"/>
</dbReference>
<proteinExistence type="predicted"/>
<dbReference type="CDD" id="cd00067">
    <property type="entry name" value="GAL4"/>
    <property type="match status" value="1"/>
</dbReference>
<dbReference type="SMART" id="SM00066">
    <property type="entry name" value="GAL4"/>
    <property type="match status" value="1"/>
</dbReference>
<keyword evidence="3" id="KW-0539">Nucleus</keyword>
<dbReference type="InterPro" id="IPR007219">
    <property type="entry name" value="XnlR_reg_dom"/>
</dbReference>
<dbReference type="SUPFAM" id="SSF57701">
    <property type="entry name" value="Zn2/Cys6 DNA-binding domain"/>
    <property type="match status" value="1"/>
</dbReference>
<keyword evidence="7" id="KW-1185">Reference proteome</keyword>
<dbReference type="GO" id="GO:0006351">
    <property type="term" value="P:DNA-templated transcription"/>
    <property type="evidence" value="ECO:0007669"/>
    <property type="project" value="InterPro"/>
</dbReference>
<dbReference type="GO" id="GO:0008270">
    <property type="term" value="F:zinc ion binding"/>
    <property type="evidence" value="ECO:0007669"/>
    <property type="project" value="InterPro"/>
</dbReference>
<dbReference type="GO" id="GO:0005634">
    <property type="term" value="C:nucleus"/>
    <property type="evidence" value="ECO:0007669"/>
    <property type="project" value="TreeGrafter"/>
</dbReference>
<evidence type="ECO:0000259" key="5">
    <source>
        <dbReference type="PROSITE" id="PS50048"/>
    </source>
</evidence>
<feature type="region of interest" description="Disordered" evidence="4">
    <location>
        <begin position="855"/>
        <end position="891"/>
    </location>
</feature>
<dbReference type="InterPro" id="IPR052780">
    <property type="entry name" value="AAA_Catabolism_Regulators"/>
</dbReference>
<dbReference type="OrthoDB" id="2262349at2759"/>
<feature type="compositionally biased region" description="Polar residues" evidence="4">
    <location>
        <begin position="161"/>
        <end position="175"/>
    </location>
</feature>
<gene>
    <name evidence="6" type="ORF">KLDO_g70</name>
</gene>
<dbReference type="PROSITE" id="PS00463">
    <property type="entry name" value="ZN2_CY6_FUNGAL_1"/>
    <property type="match status" value="1"/>
</dbReference>
<evidence type="ECO:0000256" key="2">
    <source>
        <dbReference type="ARBA" id="ARBA00022833"/>
    </source>
</evidence>
<dbReference type="GO" id="GO:0009074">
    <property type="term" value="P:aromatic amino acid family catabolic process"/>
    <property type="evidence" value="ECO:0007669"/>
    <property type="project" value="TreeGrafter"/>
</dbReference>
<dbReference type="PANTHER" id="PTHR31644">
    <property type="entry name" value="TRANSCRIPTIONAL ACTIVATOR ARO80-RELATED"/>
    <property type="match status" value="1"/>
</dbReference>
<dbReference type="PANTHER" id="PTHR31644:SF2">
    <property type="entry name" value="TRANSCRIPTIONAL ACTIVATOR ARO80-RELATED"/>
    <property type="match status" value="1"/>
</dbReference>
<dbReference type="SMART" id="SM00906">
    <property type="entry name" value="Fungal_trans"/>
    <property type="match status" value="1"/>
</dbReference>
<dbReference type="GO" id="GO:0003677">
    <property type="term" value="F:DNA binding"/>
    <property type="evidence" value="ECO:0007669"/>
    <property type="project" value="InterPro"/>
</dbReference>
<keyword evidence="2" id="KW-0862">Zinc</keyword>
<dbReference type="EMBL" id="CCBQ010000001">
    <property type="protein sequence ID" value="CDO91739.1"/>
    <property type="molecule type" value="Genomic_DNA"/>
</dbReference>